<dbReference type="PANTHER" id="PTHR11365:SF2">
    <property type="entry name" value="5-OXOPROLINASE"/>
    <property type="match status" value="1"/>
</dbReference>
<dbReference type="KEGG" id="dvl:Dvul_2933"/>
<dbReference type="AlphaFoldDB" id="A0A0H3AC93"/>
<dbReference type="InterPro" id="IPR045079">
    <property type="entry name" value="Oxoprolinase-like"/>
</dbReference>
<name>A0A0H3AC93_NITV4</name>
<dbReference type="HOGENOM" id="CLU_014140_1_0_7"/>
<dbReference type="GO" id="GO:0005829">
    <property type="term" value="C:cytosol"/>
    <property type="evidence" value="ECO:0007669"/>
    <property type="project" value="TreeGrafter"/>
</dbReference>
<feature type="domain" description="Hydantoinase A/oxoprolinase" evidence="1">
    <location>
        <begin position="204"/>
        <end position="446"/>
    </location>
</feature>
<dbReference type="PANTHER" id="PTHR11365">
    <property type="entry name" value="5-OXOPROLINASE RELATED"/>
    <property type="match status" value="1"/>
</dbReference>
<gene>
    <name evidence="3" type="ordered locus">Dvul_2933</name>
</gene>
<dbReference type="GO" id="GO:0006749">
    <property type="term" value="P:glutathione metabolic process"/>
    <property type="evidence" value="ECO:0007669"/>
    <property type="project" value="TreeGrafter"/>
</dbReference>
<dbReference type="SUPFAM" id="SSF53067">
    <property type="entry name" value="Actin-like ATPase domain"/>
    <property type="match status" value="1"/>
</dbReference>
<sequence length="570" mass="58599">MASQRPFIIGVDTGGTYTDAVLVDCATRAVVASAKRPTTHFDLSVGMEQALHAVLEPAARGCDRAIDAALIMPDGCVSPVAIGRVAVSTTLATNAVVEGVADQAVGLIVIGWGNRIEVPGAAAIRHIPGGHRIDGTEQEPLALEPLLDAVVSMRGRVDAYAVCSLMSFANPTHELVAARAIAAVDKSPVFCSHEVSSRAGMQERAATAVLNARLLPVMRDFLDGMNAALQRIGIDAEVVVVRGDATVMPLADALRSAASTVASGPAATAVFGAGVASGDALIVDVGGTTTDVTLLHDGKPVLAAGGMVVGDWVTHVQAVEMFTVGIGGDSLVRIMEDLSLHVGPQRVLPLCMAGALPDPGGPEGWLGAKRRCRCLVPVAKCHDAGHASPVLDLLRTRGPMPPGAVMRALAMPEITLEQEVAALVRRQAVCEAGFTPTDALHVLGLLDFGDADAAARGAAALGQALGCDGLEAARRVVAATRCRIEDALVAHVASREVGGNLAGYLAHRREHALLRIEVGLNVPVVGIGAAARHLLPGVAETLRTGICFPEHYDVGNALGAVYLALDGPGA</sequence>
<proteinExistence type="predicted"/>
<dbReference type="Pfam" id="PF01968">
    <property type="entry name" value="Hydantoinase_A"/>
    <property type="match status" value="1"/>
</dbReference>
<dbReference type="RefSeq" id="WP_011793179.1">
    <property type="nucleotide sequence ID" value="NC_008751.1"/>
</dbReference>
<dbReference type="GO" id="GO:0017168">
    <property type="term" value="F:5-oxoprolinase (ATP-hydrolyzing) activity"/>
    <property type="evidence" value="ECO:0007669"/>
    <property type="project" value="TreeGrafter"/>
</dbReference>
<dbReference type="InterPro" id="IPR008040">
    <property type="entry name" value="Hydant_A_N"/>
</dbReference>
<protein>
    <submittedName>
        <fullName evidence="3">Hydantoinase/oxoprolinase</fullName>
    </submittedName>
</protein>
<dbReference type="Proteomes" id="UP000009173">
    <property type="component" value="Chromosome"/>
</dbReference>
<evidence type="ECO:0000259" key="1">
    <source>
        <dbReference type="Pfam" id="PF01968"/>
    </source>
</evidence>
<dbReference type="Pfam" id="PF05378">
    <property type="entry name" value="Hydant_A_N"/>
    <property type="match status" value="1"/>
</dbReference>
<evidence type="ECO:0000313" key="4">
    <source>
        <dbReference type="Proteomes" id="UP000009173"/>
    </source>
</evidence>
<dbReference type="Gene3D" id="3.30.420.40">
    <property type="match status" value="1"/>
</dbReference>
<evidence type="ECO:0000259" key="2">
    <source>
        <dbReference type="Pfam" id="PF05378"/>
    </source>
</evidence>
<dbReference type="EMBL" id="CP000527">
    <property type="protein sequence ID" value="ABM29944.1"/>
    <property type="molecule type" value="Genomic_DNA"/>
</dbReference>
<organism evidence="3 4">
    <name type="scientific">Nitratidesulfovibrio vulgaris (strain DP4)</name>
    <name type="common">Desulfovibrio vulgaris</name>
    <dbReference type="NCBI Taxonomy" id="391774"/>
    <lineage>
        <taxon>Bacteria</taxon>
        <taxon>Pseudomonadati</taxon>
        <taxon>Thermodesulfobacteriota</taxon>
        <taxon>Desulfovibrionia</taxon>
        <taxon>Desulfovibrionales</taxon>
        <taxon>Desulfovibrionaceae</taxon>
        <taxon>Nitratidesulfovibrio</taxon>
    </lineage>
</organism>
<dbReference type="InterPro" id="IPR043129">
    <property type="entry name" value="ATPase_NBD"/>
</dbReference>
<reference evidence="4" key="1">
    <citation type="journal article" date="2009" name="Environ. Microbiol.">
        <title>Contribution of mobile genetic elements to Desulfovibrio vulgaris genome plasticity.</title>
        <authorList>
            <person name="Walker C.B."/>
            <person name="Stolyar S."/>
            <person name="Chivian D."/>
            <person name="Pinel N."/>
            <person name="Gabster J.A."/>
            <person name="Dehal P.S."/>
            <person name="He Z."/>
            <person name="Yang Z.K."/>
            <person name="Yen H.C."/>
            <person name="Zhou J."/>
            <person name="Wall J.D."/>
            <person name="Hazen T.C."/>
            <person name="Arkin A.P."/>
            <person name="Stahl D.A."/>
        </authorList>
    </citation>
    <scope>NUCLEOTIDE SEQUENCE [LARGE SCALE GENOMIC DNA]</scope>
    <source>
        <strain evidence="4">DP4</strain>
    </source>
</reference>
<accession>A0A0H3AC93</accession>
<feature type="domain" description="Hydantoinase/oxoprolinase N-terminal" evidence="2">
    <location>
        <begin position="9"/>
        <end position="181"/>
    </location>
</feature>
<evidence type="ECO:0000313" key="3">
    <source>
        <dbReference type="EMBL" id="ABM29944.1"/>
    </source>
</evidence>
<dbReference type="InterPro" id="IPR002821">
    <property type="entry name" value="Hydantoinase_A"/>
</dbReference>